<protein>
    <recommendedName>
        <fullName evidence="3">DUF1963 domain-containing protein</fullName>
    </recommendedName>
</protein>
<proteinExistence type="predicted"/>
<organism evidence="1 2">
    <name type="scientific">Streptomyces toyocaensis</name>
    <dbReference type="NCBI Taxonomy" id="55952"/>
    <lineage>
        <taxon>Bacteria</taxon>
        <taxon>Bacillati</taxon>
        <taxon>Actinomycetota</taxon>
        <taxon>Actinomycetes</taxon>
        <taxon>Kitasatosporales</taxon>
        <taxon>Streptomycetaceae</taxon>
        <taxon>Streptomyces</taxon>
    </lineage>
</organism>
<evidence type="ECO:0008006" key="3">
    <source>
        <dbReference type="Google" id="ProtNLM"/>
    </source>
</evidence>
<dbReference type="RefSeq" id="WP_037928760.1">
    <property type="nucleotide sequence ID" value="NZ_JBFADL010000017.1"/>
</dbReference>
<reference evidence="1 2" key="1">
    <citation type="submission" date="2014-02" db="EMBL/GenBank/DDBJ databases">
        <title>The genome announcement of Streptomyces toyocaensis NRRL15009.</title>
        <authorList>
            <person name="Hong H.-J."/>
            <person name="Kwun M.J."/>
        </authorList>
    </citation>
    <scope>NUCLEOTIDE SEQUENCE [LARGE SCALE GENOMIC DNA]</scope>
    <source>
        <strain evidence="1 2">NRRL 15009</strain>
    </source>
</reference>
<dbReference type="Gene3D" id="2.30.320.10">
    <property type="entry name" value="YwqG-like"/>
    <property type="match status" value="1"/>
</dbReference>
<dbReference type="Proteomes" id="UP000028341">
    <property type="component" value="Unassembled WGS sequence"/>
</dbReference>
<gene>
    <name evidence="1" type="ORF">BU52_05335</name>
</gene>
<dbReference type="AlphaFoldDB" id="A0A081XY26"/>
<name>A0A081XY26_STRTO</name>
<accession>A0A081XY26</accession>
<dbReference type="EMBL" id="JFCB01000002">
    <property type="protein sequence ID" value="KES08449.1"/>
    <property type="molecule type" value="Genomic_DNA"/>
</dbReference>
<comment type="caution">
    <text evidence="1">The sequence shown here is derived from an EMBL/GenBank/DDBJ whole genome shotgun (WGS) entry which is preliminary data.</text>
</comment>
<evidence type="ECO:0000313" key="1">
    <source>
        <dbReference type="EMBL" id="KES08449.1"/>
    </source>
</evidence>
<sequence>MTFEKLRERLARFRDEAIQLGIPADEVDRWIDMVRPCAVLSRRDDGPVAARFGGPVLLPAGLPHPPFPYVASVDLAALPQASTDLPLPCDGRLLLFAWPRDHGDLTNHGAVVHVPVGTPTEVHDPYAWDLDGVPEEREVADAFPQGELRVRTEPSLPYHFEVELPDGGLEPLPGFPHAEELAEEWEMACRHLDLRGPLHLGGYADEEMVHLDPLTGLVRCAAEQASTGAWGGGEPVSENVADWVLLASWSPDLGEVAAGSSVHWAIQRKDLAAGRFDRTFTNVYWNP</sequence>
<dbReference type="STRING" id="55952.BU52_05335"/>
<dbReference type="eggNOG" id="COG3878">
    <property type="taxonomic scope" value="Bacteria"/>
</dbReference>
<keyword evidence="2" id="KW-1185">Reference proteome</keyword>
<dbReference type="OrthoDB" id="4252561at2"/>
<evidence type="ECO:0000313" key="2">
    <source>
        <dbReference type="Proteomes" id="UP000028341"/>
    </source>
</evidence>